<protein>
    <submittedName>
        <fullName evidence="1">Uncharacterized protein</fullName>
    </submittedName>
</protein>
<proteinExistence type="predicted"/>
<feature type="non-terminal residue" evidence="1">
    <location>
        <position position="1"/>
    </location>
</feature>
<feature type="non-terminal residue" evidence="1">
    <location>
        <position position="91"/>
    </location>
</feature>
<organism evidence="1 2">
    <name type="scientific">Larimichthys crocea</name>
    <name type="common">Large yellow croaker</name>
    <name type="synonym">Pseudosciaena crocea</name>
    <dbReference type="NCBI Taxonomy" id="215358"/>
    <lineage>
        <taxon>Eukaryota</taxon>
        <taxon>Metazoa</taxon>
        <taxon>Chordata</taxon>
        <taxon>Craniata</taxon>
        <taxon>Vertebrata</taxon>
        <taxon>Euteleostomi</taxon>
        <taxon>Actinopterygii</taxon>
        <taxon>Neopterygii</taxon>
        <taxon>Teleostei</taxon>
        <taxon>Neoteleostei</taxon>
        <taxon>Acanthomorphata</taxon>
        <taxon>Eupercaria</taxon>
        <taxon>Sciaenidae</taxon>
        <taxon>Larimichthys</taxon>
    </lineage>
</organism>
<reference evidence="1" key="1">
    <citation type="submission" date="2018-11" db="EMBL/GenBank/DDBJ databases">
        <title>The sequence and de novo assembly of Larimichthys crocea genome using PacBio and Hi-C technologies.</title>
        <authorList>
            <person name="Xu P."/>
            <person name="Chen B."/>
            <person name="Zhou Z."/>
            <person name="Ke Q."/>
            <person name="Wu Y."/>
            <person name="Bai H."/>
            <person name="Pu F."/>
        </authorList>
    </citation>
    <scope>NUCLEOTIDE SEQUENCE</scope>
    <source>
        <tissue evidence="1">Muscle</tissue>
    </source>
</reference>
<comment type="caution">
    <text evidence="1">The sequence shown here is derived from an EMBL/GenBank/DDBJ whole genome shotgun (WGS) entry which is preliminary data.</text>
</comment>
<dbReference type="EMBL" id="CM011685">
    <property type="protein sequence ID" value="TMS12414.1"/>
    <property type="molecule type" value="Genomic_DNA"/>
</dbReference>
<keyword evidence="2" id="KW-1185">Reference proteome</keyword>
<name>A0ACD3QZW8_LARCR</name>
<sequence>VGLVESKLGHLVGTLEVTPKEYRADKESVAVPDKLYVKVSAVTTTIDTKATCSTSAGAVSTRQSLSVNSQCTKRPVETELETPSKRFKPDL</sequence>
<evidence type="ECO:0000313" key="2">
    <source>
        <dbReference type="Proteomes" id="UP000793456"/>
    </source>
</evidence>
<evidence type="ECO:0000313" key="1">
    <source>
        <dbReference type="EMBL" id="TMS12414.1"/>
    </source>
</evidence>
<dbReference type="Proteomes" id="UP000793456">
    <property type="component" value="Chromosome XII"/>
</dbReference>
<accession>A0ACD3QZW8</accession>
<gene>
    <name evidence="1" type="ORF">E3U43_017372</name>
</gene>